<dbReference type="Pfam" id="PF10543">
    <property type="entry name" value="ORF6N"/>
    <property type="match status" value="1"/>
</dbReference>
<keyword evidence="3" id="KW-1185">Reference proteome</keyword>
<proteinExistence type="predicted"/>
<evidence type="ECO:0000313" key="3">
    <source>
        <dbReference type="Proteomes" id="UP000419017"/>
    </source>
</evidence>
<evidence type="ECO:0000313" key="2">
    <source>
        <dbReference type="EMBL" id="VWL85538.1"/>
    </source>
</evidence>
<feature type="domain" description="KilA-N DNA-binding" evidence="1">
    <location>
        <begin position="15"/>
        <end position="102"/>
    </location>
</feature>
<organism evidence="2 3">
    <name type="scientific">Oceanivirga miroungae</name>
    <dbReference type="NCBI Taxonomy" id="1130046"/>
    <lineage>
        <taxon>Bacteria</taxon>
        <taxon>Fusobacteriati</taxon>
        <taxon>Fusobacteriota</taxon>
        <taxon>Fusobacteriia</taxon>
        <taxon>Fusobacteriales</taxon>
        <taxon>Leptotrichiaceae</taxon>
        <taxon>Oceanivirga</taxon>
    </lineage>
</organism>
<accession>A0A6I8M9P6</accession>
<sequence>MGKNLEIQTENIKNLIYEIRGKQVMLDSDLANLYNVTTGNLNKAVKRNEGRFPDDFCFELTKAEYDNLMFQNGISSLEKNYGGRRKMPKVYTEQGVAMLASVLKSEVATKVSVTIMRTFVEMWKFISSNILMFEKINLL</sequence>
<name>A0A6I8M9P6_9FUSO</name>
<evidence type="ECO:0000259" key="1">
    <source>
        <dbReference type="Pfam" id="PF10543"/>
    </source>
</evidence>
<dbReference type="AlphaFoldDB" id="A0A6I8M9P6"/>
<gene>
    <name evidence="2" type="ORF">OMES3154_00824</name>
</gene>
<dbReference type="RefSeq" id="WP_197271494.1">
    <property type="nucleotide sequence ID" value="NZ_CABWIB010000001.1"/>
</dbReference>
<reference evidence="2 3" key="1">
    <citation type="submission" date="2019-10" db="EMBL/GenBank/DDBJ databases">
        <authorList>
            <person name="Blom J."/>
        </authorList>
    </citation>
    <scope>NUCLEOTIDE SEQUENCE [LARGE SCALE GENOMIC DNA]</scope>
    <source>
        <strain evidence="2 3">ES3154-GLU</strain>
    </source>
</reference>
<dbReference type="EMBL" id="CABWIB010000001">
    <property type="protein sequence ID" value="VWL85538.1"/>
    <property type="molecule type" value="Genomic_DNA"/>
</dbReference>
<dbReference type="InterPro" id="IPR018873">
    <property type="entry name" value="KilA-N_DNA-bd_domain"/>
</dbReference>
<protein>
    <recommendedName>
        <fullName evidence="1">KilA-N DNA-binding domain-containing protein</fullName>
    </recommendedName>
</protein>
<dbReference type="Proteomes" id="UP000419017">
    <property type="component" value="Unassembled WGS sequence"/>
</dbReference>